<name>A0ABY0JQW8_9ENTR</name>
<dbReference type="Proteomes" id="UP000195338">
    <property type="component" value="Unassembled WGS sequence"/>
</dbReference>
<protein>
    <submittedName>
        <fullName evidence="1">Uncharacterized protein</fullName>
    </submittedName>
</protein>
<sequence>MNFSPLSASRCVEVYDDIDLCPVSVAEQVIRAKNSRQPAQAVLF</sequence>
<dbReference type="EMBL" id="FLUX01000033">
    <property type="protein sequence ID" value="SBW26044.1"/>
    <property type="molecule type" value="Genomic_DNA"/>
</dbReference>
<gene>
    <name evidence="1" type="ORF">BN4901_2923</name>
</gene>
<keyword evidence="2" id="KW-1185">Reference proteome</keyword>
<organism evidence="1 2">
    <name type="scientific">Citrobacter europaeus</name>
    <dbReference type="NCBI Taxonomy" id="1914243"/>
    <lineage>
        <taxon>Bacteria</taxon>
        <taxon>Pseudomonadati</taxon>
        <taxon>Pseudomonadota</taxon>
        <taxon>Gammaproteobacteria</taxon>
        <taxon>Enterobacterales</taxon>
        <taxon>Enterobacteriaceae</taxon>
        <taxon>Citrobacter</taxon>
    </lineage>
</organism>
<reference evidence="1 2" key="1">
    <citation type="submission" date="2016-04" db="EMBL/GenBank/DDBJ databases">
        <authorList>
            <person name="Mornico D."/>
        </authorList>
    </citation>
    <scope>NUCLEOTIDE SEQUENCE [LARGE SCALE GENOMIC DNA]</scope>
    <source>
        <strain evidence="1 2">A121</strain>
    </source>
</reference>
<proteinExistence type="predicted"/>
<accession>A0ABY0JQW8</accession>
<evidence type="ECO:0000313" key="1">
    <source>
        <dbReference type="EMBL" id="SBW26044.1"/>
    </source>
</evidence>
<evidence type="ECO:0000313" key="2">
    <source>
        <dbReference type="Proteomes" id="UP000195338"/>
    </source>
</evidence>
<comment type="caution">
    <text evidence="1">The sequence shown here is derived from an EMBL/GenBank/DDBJ whole genome shotgun (WGS) entry which is preliminary data.</text>
</comment>